<sequence length="146" mass="16508">MKKIIVTGIVLIVVSYFSVLNYVIYSNNETTTTGKIVSIMEMKYGTIMSIHLFDNKTNEDKLISEEQTINQFKDELNGIVLTDVKGEEIEEIIYSFSIYTAETTNAQSKRIDGYISSGELNIGDETYRGNGINQVLDVIHKFFANN</sequence>
<dbReference type="RefSeq" id="WP_251611211.1">
    <property type="nucleotide sequence ID" value="NZ_JAMQJY010000004.1"/>
</dbReference>
<keyword evidence="1" id="KW-1133">Transmembrane helix</keyword>
<keyword evidence="3" id="KW-1185">Reference proteome</keyword>
<keyword evidence="1" id="KW-0812">Transmembrane</keyword>
<organism evidence="2 3">
    <name type="scientific">Alkalicoccobacillus plakortidis</name>
    <dbReference type="NCBI Taxonomy" id="444060"/>
    <lineage>
        <taxon>Bacteria</taxon>
        <taxon>Bacillati</taxon>
        <taxon>Bacillota</taxon>
        <taxon>Bacilli</taxon>
        <taxon>Bacillales</taxon>
        <taxon>Bacillaceae</taxon>
        <taxon>Alkalicoccobacillus</taxon>
    </lineage>
</organism>
<reference evidence="2" key="1">
    <citation type="submission" date="2022-06" db="EMBL/GenBank/DDBJ databases">
        <title>Alkalicoccobacillus porphyridii sp. nov., isolated from a marine red alga, Porphyridium purpureum and reclassification of Shouchella plakortidis and Shouchella gibsonii as Alkalicoccobacillus plakortidis comb. nov. and Alkalicoccobacillus gibsonii comb. nov.</title>
        <authorList>
            <person name="Kim K.H."/>
            <person name="Lee J.K."/>
            <person name="Han D.M."/>
            <person name="Baek J.H."/>
            <person name="Jeon C.O."/>
        </authorList>
    </citation>
    <scope>NUCLEOTIDE SEQUENCE</scope>
    <source>
        <strain evidence="2">DSM 19153</strain>
    </source>
</reference>
<feature type="transmembrane region" description="Helical" evidence="1">
    <location>
        <begin position="5"/>
        <end position="25"/>
    </location>
</feature>
<protein>
    <recommendedName>
        <fullName evidence="4">DUF1310 family protein</fullName>
    </recommendedName>
</protein>
<comment type="caution">
    <text evidence="2">The sequence shown here is derived from an EMBL/GenBank/DDBJ whole genome shotgun (WGS) entry which is preliminary data.</text>
</comment>
<evidence type="ECO:0000313" key="3">
    <source>
        <dbReference type="Proteomes" id="UP001203665"/>
    </source>
</evidence>
<evidence type="ECO:0000313" key="2">
    <source>
        <dbReference type="EMBL" id="MCM2677422.1"/>
    </source>
</evidence>
<evidence type="ECO:0000256" key="1">
    <source>
        <dbReference type="SAM" id="Phobius"/>
    </source>
</evidence>
<keyword evidence="1" id="KW-0472">Membrane</keyword>
<name>A0ABT0XNL8_9BACI</name>
<proteinExistence type="predicted"/>
<dbReference type="Proteomes" id="UP001203665">
    <property type="component" value="Unassembled WGS sequence"/>
</dbReference>
<evidence type="ECO:0008006" key="4">
    <source>
        <dbReference type="Google" id="ProtNLM"/>
    </source>
</evidence>
<dbReference type="EMBL" id="JAMQJY010000004">
    <property type="protein sequence ID" value="MCM2677422.1"/>
    <property type="molecule type" value="Genomic_DNA"/>
</dbReference>
<accession>A0ABT0XNL8</accession>
<gene>
    <name evidence="2" type="ORF">NDM98_19575</name>
</gene>